<dbReference type="AlphaFoldDB" id="A0A9P0N4H0"/>
<protein>
    <submittedName>
        <fullName evidence="2">Uncharacterized protein</fullName>
    </submittedName>
</protein>
<reference evidence="2" key="1">
    <citation type="submission" date="2022-02" db="EMBL/GenBank/DDBJ databases">
        <authorList>
            <person name="King R."/>
        </authorList>
    </citation>
    <scope>NUCLEOTIDE SEQUENCE</scope>
</reference>
<keyword evidence="3" id="KW-1185">Reference proteome</keyword>
<evidence type="ECO:0000256" key="1">
    <source>
        <dbReference type="SAM" id="MobiDB-lite"/>
    </source>
</evidence>
<evidence type="ECO:0000313" key="2">
    <source>
        <dbReference type="EMBL" id="CAH1639549.1"/>
    </source>
</evidence>
<organism evidence="2 3">
    <name type="scientific">Spodoptera littoralis</name>
    <name type="common">Egyptian cotton leafworm</name>
    <dbReference type="NCBI Taxonomy" id="7109"/>
    <lineage>
        <taxon>Eukaryota</taxon>
        <taxon>Metazoa</taxon>
        <taxon>Ecdysozoa</taxon>
        <taxon>Arthropoda</taxon>
        <taxon>Hexapoda</taxon>
        <taxon>Insecta</taxon>
        <taxon>Pterygota</taxon>
        <taxon>Neoptera</taxon>
        <taxon>Endopterygota</taxon>
        <taxon>Lepidoptera</taxon>
        <taxon>Glossata</taxon>
        <taxon>Ditrysia</taxon>
        <taxon>Noctuoidea</taxon>
        <taxon>Noctuidae</taxon>
        <taxon>Amphipyrinae</taxon>
        <taxon>Spodoptera</taxon>
    </lineage>
</organism>
<sequence>MCILMCRLSCPMPMKVDKAVKDSGDTARLHKKFERKLNALVNDVTPPHLADCMQDVVIEGARRLSEFFISKSYSALVKDALISEMQKRGNEILSEVDGAAETYFFAAQRLKKADSLEVREPCYRVASDINKKLDDMIKVRPLPRKLNLIMKDHIKDTSNFLSAMVTKPDDKIEAYVALLDEMEAEGDFNLVEGDIPKTYKEAADYLRQLTSNTDKINRPNSSMQAEIQSELKQLLDHVPPSGYSRSVMNSVIGETAGLLTSYIMLQGAKTAALNDLVQEMTEAGDGALLRHGPIRKSFKEGAELLRGKNIDQLVVSNPDPVVARKIQIKLGNLMQIDPPICCGCVESLMKDVIEDATMYLAVHLLEPQVIQVCKCYKNVFVQCELWCEEILRRVTRPCCTCSRHVSVQALKDLVPGEILIAASDGSRVFAPGVDITINPCPRMAKRKRDDSPAVPRPCPAASPTPGCQSRTPTTSYVMYSTSHQRFGYDSLQASAGSSDSLPITPMSFSPLQRSRSSSPIKSLLKDIHSGNVNFYQQQQEQMQMYEVENQKRLYSEPSVSYFSSTSNYNFGDSPRSESPVTTCLSPEYPSPMISNIHISDTSKITQAKSTYSSRTPIISTDQMADWHAMMVSLMWNMQAWRDWIQEIFEHALSYHNTPSTRDTWSSFQRRITTEALQWRQYSVFCHQLTTRLHIRYKDREFVSPTRPTAQTKTYIACQEEMLKIIEMFNKWTQWLTLVVKETNTLQQMSGAEDIPLHQTRWTHLKIKLEGYAKDWSKYNMFLKGSWEKKYSSVIEDYLPEWKKPGAVWVVSACGAVPSGAVAAGVFDGEVTWVARTTHKYLFRRY</sequence>
<feature type="region of interest" description="Disordered" evidence="1">
    <location>
        <begin position="444"/>
        <end position="473"/>
    </location>
</feature>
<proteinExistence type="predicted"/>
<dbReference type="Proteomes" id="UP001153321">
    <property type="component" value="Chromosome 2"/>
</dbReference>
<dbReference type="EMBL" id="LR824533">
    <property type="protein sequence ID" value="CAH1639549.1"/>
    <property type="molecule type" value="Genomic_DNA"/>
</dbReference>
<name>A0A9P0N4H0_SPOLI</name>
<accession>A0A9P0N4H0</accession>
<evidence type="ECO:0000313" key="3">
    <source>
        <dbReference type="Proteomes" id="UP001153321"/>
    </source>
</evidence>
<gene>
    <name evidence="2" type="ORF">SPLIT_LOCUS4906</name>
</gene>